<dbReference type="InterPro" id="IPR001338">
    <property type="entry name" value="Class_I_Hydrophobin"/>
</dbReference>
<keyword evidence="3 7" id="KW-0134">Cell wall</keyword>
<evidence type="ECO:0000256" key="1">
    <source>
        <dbReference type="ARBA" id="ARBA00004191"/>
    </source>
</evidence>
<evidence type="ECO:0000256" key="6">
    <source>
        <dbReference type="ARBA" id="ARBA00093546"/>
    </source>
</evidence>
<proteinExistence type="inferred from homology"/>
<dbReference type="GO" id="GO:0009277">
    <property type="term" value="C:fungal-type cell wall"/>
    <property type="evidence" value="ECO:0007669"/>
    <property type="project" value="InterPro"/>
</dbReference>
<evidence type="ECO:0000313" key="9">
    <source>
        <dbReference type="Proteomes" id="UP000518752"/>
    </source>
</evidence>
<reference evidence="8 9" key="1">
    <citation type="journal article" date="2020" name="ISME J.">
        <title>Uncovering the hidden diversity of litter-decomposition mechanisms in mushroom-forming fungi.</title>
        <authorList>
            <person name="Floudas D."/>
            <person name="Bentzer J."/>
            <person name="Ahren D."/>
            <person name="Johansson T."/>
            <person name="Persson P."/>
            <person name="Tunlid A."/>
        </authorList>
    </citation>
    <scope>NUCLEOTIDE SEQUENCE [LARGE SCALE GENOMIC DNA]</scope>
    <source>
        <strain evidence="8 9">CBS 406.79</strain>
    </source>
</reference>
<name>A0A8H5HMV8_9AGAR</name>
<comment type="subcellular location">
    <subcellularLocation>
        <location evidence="1 7">Secreted</location>
        <location evidence="1 7">Cell wall</location>
    </subcellularLocation>
</comment>
<dbReference type="GO" id="GO:0005199">
    <property type="term" value="F:structural constituent of cell wall"/>
    <property type="evidence" value="ECO:0007669"/>
    <property type="project" value="InterPro"/>
</dbReference>
<dbReference type="Pfam" id="PF01185">
    <property type="entry name" value="Hydrophobin"/>
    <property type="match status" value="1"/>
</dbReference>
<comment type="subunit">
    <text evidence="6">Self-assembles to form functional amyloid fibrils called rodlets. Self-assembly into fibrillar rodlets occurs spontaneously at hydrophobic:hydrophilic interfaces and the rodlets further associate laterally to form amphipathic monolayers.</text>
</comment>
<evidence type="ECO:0000313" key="8">
    <source>
        <dbReference type="EMBL" id="KAF5386309.1"/>
    </source>
</evidence>
<organism evidence="8 9">
    <name type="scientific">Collybiopsis confluens</name>
    <dbReference type="NCBI Taxonomy" id="2823264"/>
    <lineage>
        <taxon>Eukaryota</taxon>
        <taxon>Fungi</taxon>
        <taxon>Dikarya</taxon>
        <taxon>Basidiomycota</taxon>
        <taxon>Agaricomycotina</taxon>
        <taxon>Agaricomycetes</taxon>
        <taxon>Agaricomycetidae</taxon>
        <taxon>Agaricales</taxon>
        <taxon>Marasmiineae</taxon>
        <taxon>Omphalotaceae</taxon>
        <taxon>Collybiopsis</taxon>
    </lineage>
</organism>
<evidence type="ECO:0000256" key="7">
    <source>
        <dbReference type="RuleBase" id="RU365009"/>
    </source>
</evidence>
<evidence type="ECO:0000256" key="4">
    <source>
        <dbReference type="ARBA" id="ARBA00022525"/>
    </source>
</evidence>
<sequence>MNSLAFLAAAVVTLATATPAAPRDTCSTGAVQCCNTLTTANDPAAANILGSLGVVLKDLNVGVGLDCDNVALAAILSGGWWTCLRWLCPQSSFKPSPTVLGYQPEWDSLDLMDIAPFLSLIPVRSDTRNIPFNFRPFRLYRKFFNLHS</sequence>
<dbReference type="Proteomes" id="UP000518752">
    <property type="component" value="Unassembled WGS sequence"/>
</dbReference>
<dbReference type="AlphaFoldDB" id="A0A8H5HMV8"/>
<gene>
    <name evidence="8" type="ORF">D9757_008581</name>
</gene>
<accession>A0A8H5HMV8</accession>
<protein>
    <recommendedName>
        <fullName evidence="7">Hydrophobin</fullName>
    </recommendedName>
</protein>
<keyword evidence="4 7" id="KW-0964">Secreted</keyword>
<dbReference type="CDD" id="cd23507">
    <property type="entry name" value="hydrophobin_I"/>
    <property type="match status" value="1"/>
</dbReference>
<dbReference type="EMBL" id="JAACJN010000037">
    <property type="protein sequence ID" value="KAF5386309.1"/>
    <property type="molecule type" value="Genomic_DNA"/>
</dbReference>
<evidence type="ECO:0000256" key="5">
    <source>
        <dbReference type="ARBA" id="ARBA00023157"/>
    </source>
</evidence>
<keyword evidence="5 7" id="KW-1015">Disulfide bond</keyword>
<feature type="signal peptide" evidence="7">
    <location>
        <begin position="1"/>
        <end position="17"/>
    </location>
</feature>
<keyword evidence="9" id="KW-1185">Reference proteome</keyword>
<evidence type="ECO:0000256" key="3">
    <source>
        <dbReference type="ARBA" id="ARBA00022512"/>
    </source>
</evidence>
<keyword evidence="7" id="KW-0732">Signal</keyword>
<feature type="chain" id="PRO_5034770940" description="Hydrophobin" evidence="7">
    <location>
        <begin position="18"/>
        <end position="148"/>
    </location>
</feature>
<evidence type="ECO:0000256" key="2">
    <source>
        <dbReference type="ARBA" id="ARBA00010446"/>
    </source>
</evidence>
<comment type="similarity">
    <text evidence="2 7">Belongs to the fungal hydrophobin family.</text>
</comment>
<dbReference type="OrthoDB" id="4225815at2759"/>
<comment type="caution">
    <text evidence="8">The sequence shown here is derived from an EMBL/GenBank/DDBJ whole genome shotgun (WGS) entry which is preliminary data.</text>
</comment>
<dbReference type="SMART" id="SM00075">
    <property type="entry name" value="HYDRO"/>
    <property type="match status" value="1"/>
</dbReference>